<organism evidence="6 7">
    <name type="scientific">Microbaculum marinisediminis</name>
    <dbReference type="NCBI Taxonomy" id="2931392"/>
    <lineage>
        <taxon>Bacteria</taxon>
        <taxon>Pseudomonadati</taxon>
        <taxon>Pseudomonadota</taxon>
        <taxon>Alphaproteobacteria</taxon>
        <taxon>Hyphomicrobiales</taxon>
        <taxon>Tepidamorphaceae</taxon>
        <taxon>Microbaculum</taxon>
    </lineage>
</organism>
<dbReference type="InterPro" id="IPR029510">
    <property type="entry name" value="Ald_DH_CS_GLU"/>
</dbReference>
<gene>
    <name evidence="6" type="ORF">MUB46_22490</name>
</gene>
<dbReference type="FunFam" id="3.40.605.10:FF:000007">
    <property type="entry name" value="NAD/NADP-dependent betaine aldehyde dehydrogenase"/>
    <property type="match status" value="1"/>
</dbReference>
<dbReference type="Gene3D" id="3.40.309.10">
    <property type="entry name" value="Aldehyde Dehydrogenase, Chain A, domain 2"/>
    <property type="match status" value="1"/>
</dbReference>
<dbReference type="InterPro" id="IPR016163">
    <property type="entry name" value="Ald_DH_C"/>
</dbReference>
<dbReference type="RefSeq" id="WP_261618228.1">
    <property type="nucleotide sequence ID" value="NZ_JALIDZ010000013.1"/>
</dbReference>
<dbReference type="Gene3D" id="3.40.605.10">
    <property type="entry name" value="Aldehyde Dehydrogenase, Chain A, domain 1"/>
    <property type="match status" value="1"/>
</dbReference>
<dbReference type="PANTHER" id="PTHR11699">
    <property type="entry name" value="ALDEHYDE DEHYDROGENASE-RELATED"/>
    <property type="match status" value="1"/>
</dbReference>
<evidence type="ECO:0000259" key="5">
    <source>
        <dbReference type="Pfam" id="PF00171"/>
    </source>
</evidence>
<evidence type="ECO:0000256" key="2">
    <source>
        <dbReference type="ARBA" id="ARBA00023002"/>
    </source>
</evidence>
<dbReference type="InterPro" id="IPR016162">
    <property type="entry name" value="Ald_DH_N"/>
</dbReference>
<proteinExistence type="inferred from homology"/>
<feature type="domain" description="Aldehyde dehydrogenase" evidence="5">
    <location>
        <begin position="16"/>
        <end position="480"/>
    </location>
</feature>
<dbReference type="FunFam" id="3.40.309.10:FF:000009">
    <property type="entry name" value="Aldehyde dehydrogenase A"/>
    <property type="match status" value="1"/>
</dbReference>
<dbReference type="InterPro" id="IPR015590">
    <property type="entry name" value="Aldehyde_DH_dom"/>
</dbReference>
<comment type="similarity">
    <text evidence="1 4">Belongs to the aldehyde dehydrogenase family.</text>
</comment>
<name>A0AAW5R3Y6_9HYPH</name>
<accession>A0AAW5R3Y6</accession>
<protein>
    <submittedName>
        <fullName evidence="6">Aldehyde dehydrogenase family protein</fullName>
    </submittedName>
</protein>
<reference evidence="6 7" key="1">
    <citation type="submission" date="2022-04" db="EMBL/GenBank/DDBJ databases">
        <authorList>
            <person name="Ye Y.-Q."/>
            <person name="Du Z.-J."/>
        </authorList>
    </citation>
    <scope>NUCLEOTIDE SEQUENCE [LARGE SCALE GENOMIC DNA]</scope>
    <source>
        <strain evidence="6 7">A6E488</strain>
    </source>
</reference>
<dbReference type="PROSITE" id="PS00687">
    <property type="entry name" value="ALDEHYDE_DEHYDR_GLU"/>
    <property type="match status" value="1"/>
</dbReference>
<keyword evidence="7" id="KW-1185">Reference proteome</keyword>
<keyword evidence="2 4" id="KW-0560">Oxidoreductase</keyword>
<comment type="caution">
    <text evidence="6">The sequence shown here is derived from an EMBL/GenBank/DDBJ whole genome shotgun (WGS) entry which is preliminary data.</text>
</comment>
<dbReference type="AlphaFoldDB" id="A0AAW5R3Y6"/>
<dbReference type="EMBL" id="JALIDZ010000013">
    <property type="protein sequence ID" value="MCT8974643.1"/>
    <property type="molecule type" value="Genomic_DNA"/>
</dbReference>
<dbReference type="GO" id="GO:0016620">
    <property type="term" value="F:oxidoreductase activity, acting on the aldehyde or oxo group of donors, NAD or NADP as acceptor"/>
    <property type="evidence" value="ECO:0007669"/>
    <property type="project" value="InterPro"/>
</dbReference>
<evidence type="ECO:0000313" key="6">
    <source>
        <dbReference type="EMBL" id="MCT8974643.1"/>
    </source>
</evidence>
<dbReference type="Proteomes" id="UP001320898">
    <property type="component" value="Unassembled WGS sequence"/>
</dbReference>
<evidence type="ECO:0000256" key="4">
    <source>
        <dbReference type="RuleBase" id="RU003345"/>
    </source>
</evidence>
<evidence type="ECO:0000256" key="3">
    <source>
        <dbReference type="PROSITE-ProRule" id="PRU10007"/>
    </source>
</evidence>
<feature type="active site" evidence="3">
    <location>
        <position position="252"/>
    </location>
</feature>
<evidence type="ECO:0000256" key="1">
    <source>
        <dbReference type="ARBA" id="ARBA00009986"/>
    </source>
</evidence>
<evidence type="ECO:0000313" key="7">
    <source>
        <dbReference type="Proteomes" id="UP001320898"/>
    </source>
</evidence>
<dbReference type="SUPFAM" id="SSF53720">
    <property type="entry name" value="ALDH-like"/>
    <property type="match status" value="1"/>
</dbReference>
<sequence>MKELKNLVAGEWRGSARTWDKISPFSGHVVARVHEAEKQMIDDAVAAGRAAAFGEWGTMPMRARVAIIRDFAQKLSARVDDLVEADMADTGRSRWQASTFDGKRATGLFEKYCELALTLENRSNNFEGEGGFQGVWLTQRRPKGVIACIAPWNVPLLMMSLKLAPALVMGNAAIAKPSEETPSSTTILAEVIAASEVPDGAFSLLHGFGRDSTGAWITEHPGVDAITFTGEPATGAAIMRTAATGLREVSMELGGKNPALVFEDVDMERAIEGGMRSAFFNTGQICFCTERVYVHRSRYDEYVDRMVGVADSIVMGEPERSGFSIGPLVSHSHREKVKSLVDTVVPEGGEILAGGRIPEFGDERDKGAFYCPTVAVGLDSDATMMREETFGPVMHVAPFDDEDEAIALANNSRYGLGAVIWSQNVARCLSLPPKLRVGHVWVNSWQIRDLSSPLAGVGISGVGEQFGVRSLEFCSQPQTITIRLD</sequence>
<dbReference type="InterPro" id="IPR016161">
    <property type="entry name" value="Ald_DH/histidinol_DH"/>
</dbReference>
<dbReference type="Pfam" id="PF00171">
    <property type="entry name" value="Aldedh"/>
    <property type="match status" value="1"/>
</dbReference>